<accession>A0A378LBH8</accession>
<evidence type="ECO:0000313" key="2">
    <source>
        <dbReference type="EMBL" id="KTD78191.1"/>
    </source>
</evidence>
<dbReference type="OrthoDB" id="5653380at2"/>
<dbReference type="Proteomes" id="UP000255110">
    <property type="component" value="Unassembled WGS sequence"/>
</dbReference>
<evidence type="ECO:0000313" key="5">
    <source>
        <dbReference type="Proteomes" id="UP000255110"/>
    </source>
</evidence>
<keyword evidence="4" id="KW-1185">Reference proteome</keyword>
<dbReference type="AlphaFoldDB" id="A0A378LBH8"/>
<dbReference type="STRING" id="460.Lstg_1472"/>
<keyword evidence="1" id="KW-0175">Coiled coil</keyword>
<feature type="coiled-coil region" evidence="1">
    <location>
        <begin position="2"/>
        <end position="36"/>
    </location>
</feature>
<sequence>MFEKLNDYIAEKQQEIARLQTTLQQIEKKVFDAKEEFHELATGSEYVPGKFNSKSVPGKSYTDPDLIKRQIDYILLQTLYCEKLTPEIQALSSKKLKLEEQAREKLTPGIQLEIRASEKSIKELEAKQVKAWVQLDDSYKKLENMLIQARFTQKNINLPLQSKLNLT</sequence>
<reference evidence="2 4" key="1">
    <citation type="submission" date="2015-11" db="EMBL/GenBank/DDBJ databases">
        <title>Genomic analysis of 38 Legionella species identifies large and diverse effector repertoires.</title>
        <authorList>
            <person name="Burstein D."/>
            <person name="Amaro F."/>
            <person name="Zusman T."/>
            <person name="Lifshitz Z."/>
            <person name="Cohen O."/>
            <person name="Gilbert J.A."/>
            <person name="Pupko T."/>
            <person name="Shuman H.A."/>
            <person name="Segal G."/>
        </authorList>
    </citation>
    <scope>NUCLEOTIDE SEQUENCE [LARGE SCALE GENOMIC DNA]</scope>
    <source>
        <strain evidence="2 4">SC-18-C9</strain>
    </source>
</reference>
<name>A0A378LBH8_9GAMM</name>
<dbReference type="EMBL" id="UGOY01000001">
    <property type="protein sequence ID" value="STY24385.1"/>
    <property type="molecule type" value="Genomic_DNA"/>
</dbReference>
<organism evidence="3 5">
    <name type="scientific">Legionella steigerwaltii</name>
    <dbReference type="NCBI Taxonomy" id="460"/>
    <lineage>
        <taxon>Bacteria</taxon>
        <taxon>Pseudomonadati</taxon>
        <taxon>Pseudomonadota</taxon>
        <taxon>Gammaproteobacteria</taxon>
        <taxon>Legionellales</taxon>
        <taxon>Legionellaceae</taxon>
        <taxon>Legionella</taxon>
    </lineage>
</organism>
<gene>
    <name evidence="2" type="ORF">Lstg_1472</name>
    <name evidence="3" type="ORF">NCTC11991_03010</name>
</gene>
<evidence type="ECO:0000313" key="3">
    <source>
        <dbReference type="EMBL" id="STY24385.1"/>
    </source>
</evidence>
<reference evidence="3 5" key="2">
    <citation type="submission" date="2018-06" db="EMBL/GenBank/DDBJ databases">
        <authorList>
            <consortium name="Pathogen Informatics"/>
            <person name="Doyle S."/>
        </authorList>
    </citation>
    <scope>NUCLEOTIDE SEQUENCE [LARGE SCALE GENOMIC DNA]</scope>
    <source>
        <strain evidence="3 5">NCTC11991</strain>
    </source>
</reference>
<dbReference type="EMBL" id="LNYZ01000010">
    <property type="protein sequence ID" value="KTD78191.1"/>
    <property type="molecule type" value="Genomic_DNA"/>
</dbReference>
<protein>
    <submittedName>
        <fullName evidence="3">Uncharacterized protein</fullName>
    </submittedName>
</protein>
<dbReference type="Proteomes" id="UP000054820">
    <property type="component" value="Unassembled WGS sequence"/>
</dbReference>
<evidence type="ECO:0000313" key="4">
    <source>
        <dbReference type="Proteomes" id="UP000054820"/>
    </source>
</evidence>
<evidence type="ECO:0000256" key="1">
    <source>
        <dbReference type="SAM" id="Coils"/>
    </source>
</evidence>
<proteinExistence type="predicted"/>
<dbReference type="RefSeq" id="WP_058477028.1">
    <property type="nucleotide sequence ID" value="NZ_CAAAIO010000019.1"/>
</dbReference>